<evidence type="ECO:0000256" key="8">
    <source>
        <dbReference type="SAM" id="MobiDB-lite"/>
    </source>
</evidence>
<dbReference type="PRINTS" id="PR01437">
    <property type="entry name" value="NUOXDRDTASE4"/>
</dbReference>
<evidence type="ECO:0000256" key="6">
    <source>
        <dbReference type="ARBA" id="ARBA00023136"/>
    </source>
</evidence>
<proteinExistence type="inferred from homology"/>
<organism evidence="11 12">
    <name type="scientific">Sanguibacter inulinus</name>
    <dbReference type="NCBI Taxonomy" id="60922"/>
    <lineage>
        <taxon>Bacteria</taxon>
        <taxon>Bacillati</taxon>
        <taxon>Actinomycetota</taxon>
        <taxon>Actinomycetes</taxon>
        <taxon>Micrococcales</taxon>
        <taxon>Sanguibacteraceae</taxon>
        <taxon>Sanguibacter</taxon>
    </lineage>
</organism>
<comment type="similarity">
    <text evidence="2">Belongs to the CPA3 antiporters (TC 2.A.63) subunit D family.</text>
</comment>
<keyword evidence="5 9" id="KW-1133">Transmembrane helix</keyword>
<feature type="transmembrane region" description="Helical" evidence="9">
    <location>
        <begin position="79"/>
        <end position="100"/>
    </location>
</feature>
<dbReference type="GO" id="GO:0008137">
    <property type="term" value="F:NADH dehydrogenase (ubiquinone) activity"/>
    <property type="evidence" value="ECO:0007669"/>
    <property type="project" value="InterPro"/>
</dbReference>
<feature type="transmembrane region" description="Helical" evidence="9">
    <location>
        <begin position="112"/>
        <end position="130"/>
    </location>
</feature>
<evidence type="ECO:0000313" key="11">
    <source>
        <dbReference type="EMBL" id="NYS94702.1"/>
    </source>
</evidence>
<feature type="transmembrane region" description="Helical" evidence="9">
    <location>
        <begin position="277"/>
        <end position="295"/>
    </location>
</feature>
<dbReference type="NCBIfam" id="NF009308">
    <property type="entry name" value="PRK12665.1"/>
    <property type="match status" value="1"/>
</dbReference>
<dbReference type="Pfam" id="PF00361">
    <property type="entry name" value="Proton_antipo_M"/>
    <property type="match status" value="1"/>
</dbReference>
<sequence>MSEYTWLVPLPVVMPLFAAGLTLALYRHPRAQRVISVLALSLMVAVGVGLLFLADSGPVVVDIGGWAAPVGIDLVADRLSSLMLTVSSTVMLCVLLYSLGQGITDGDEAAPVSIYHPTYLVLAAGVSNAFLAGDLFNLYVGFEILLAASYVLLTLGGTGERIRAGSIYVIVALLSSIIFLVAIALVYAATGTVNLAQLAQRLPEIDPGVALVLQLLLLLAFGIKAAIFPLSAWLPDSYPTAPAPVTAVFAGLLTKVGVYAIMRTQTLLFTDGRLDTLLMWLALATMVIGILGAVAQSDIKRLLSFTLVSHIGYMLFGIALASQAGLGASIFYVAHHITVQTTLFLVVGLVERRGGSTSLDRLGGLAKIAPGLAILFFIPAMNLAGIPPLSGFLGKVGLLEAGVAQGTTLAYTLVVGSVVTSLLTLYAIVKAWNKAFWQTPPEPLPDATLPGSMVGPTAALVGVGLLLTVVAGPLYSYSDRAAATMQDTSQYIDAVLGPDGRGEGDSTDSVPNPGIDNTPVPSPSGTPADDSSETTDGGDS</sequence>
<reference evidence="11 12" key="1">
    <citation type="submission" date="2020-07" db="EMBL/GenBank/DDBJ databases">
        <title>MOT database genomes.</title>
        <authorList>
            <person name="Joseph S."/>
            <person name="Aduse-Opoku J."/>
            <person name="Hashim A."/>
            <person name="Wade W."/>
            <person name="Curtis M."/>
        </authorList>
    </citation>
    <scope>NUCLEOTIDE SEQUENCE [LARGE SCALE GENOMIC DNA]</scope>
    <source>
        <strain evidence="11 12">DSM 100099</strain>
    </source>
</reference>
<dbReference type="AlphaFoldDB" id="A0A853EYM2"/>
<keyword evidence="6 9" id="KW-0472">Membrane</keyword>
<dbReference type="InterPro" id="IPR003918">
    <property type="entry name" value="NADH_UbQ_OxRdtase"/>
</dbReference>
<feature type="transmembrane region" description="Helical" evidence="9">
    <location>
        <begin position="330"/>
        <end position="350"/>
    </location>
</feature>
<gene>
    <name evidence="11" type="ORF">HZZ10_14375</name>
</gene>
<dbReference type="PANTHER" id="PTHR42703:SF1">
    <property type="entry name" value="NA(+)_H(+) ANTIPORTER SUBUNIT D1"/>
    <property type="match status" value="1"/>
</dbReference>
<feature type="compositionally biased region" description="Acidic residues" evidence="8">
    <location>
        <begin position="530"/>
        <end position="540"/>
    </location>
</feature>
<feature type="transmembrane region" description="Helical" evidence="9">
    <location>
        <begin position="409"/>
        <end position="429"/>
    </location>
</feature>
<comment type="caution">
    <text evidence="11">The sequence shown here is derived from an EMBL/GenBank/DDBJ whole genome shotgun (WGS) entry which is preliminary data.</text>
</comment>
<evidence type="ECO:0000256" key="3">
    <source>
        <dbReference type="ARBA" id="ARBA00022475"/>
    </source>
</evidence>
<keyword evidence="4 7" id="KW-0812">Transmembrane</keyword>
<feature type="transmembrane region" description="Helical" evidence="9">
    <location>
        <begin position="167"/>
        <end position="189"/>
    </location>
</feature>
<evidence type="ECO:0000256" key="9">
    <source>
        <dbReference type="SAM" id="Phobius"/>
    </source>
</evidence>
<evidence type="ECO:0000256" key="4">
    <source>
        <dbReference type="ARBA" id="ARBA00022692"/>
    </source>
</evidence>
<dbReference type="RefSeq" id="WP_056127222.1">
    <property type="nucleotide sequence ID" value="NZ_JACBYE010000041.1"/>
</dbReference>
<dbReference type="Proteomes" id="UP000561011">
    <property type="component" value="Unassembled WGS sequence"/>
</dbReference>
<evidence type="ECO:0000256" key="2">
    <source>
        <dbReference type="ARBA" id="ARBA00005346"/>
    </source>
</evidence>
<feature type="domain" description="NADH:quinone oxidoreductase/Mrp antiporter transmembrane" evidence="10">
    <location>
        <begin position="132"/>
        <end position="420"/>
    </location>
</feature>
<dbReference type="EMBL" id="JACBYE010000041">
    <property type="protein sequence ID" value="NYS94702.1"/>
    <property type="molecule type" value="Genomic_DNA"/>
</dbReference>
<feature type="transmembrane region" description="Helical" evidence="9">
    <location>
        <begin position="6"/>
        <end position="26"/>
    </location>
</feature>
<feature type="transmembrane region" description="Helical" evidence="9">
    <location>
        <begin position="33"/>
        <end position="54"/>
    </location>
</feature>
<dbReference type="PANTHER" id="PTHR42703">
    <property type="entry name" value="NADH DEHYDROGENASE"/>
    <property type="match status" value="1"/>
</dbReference>
<keyword evidence="3" id="KW-1003">Cell membrane</keyword>
<feature type="transmembrane region" description="Helical" evidence="9">
    <location>
        <begin position="241"/>
        <end position="262"/>
    </location>
</feature>
<dbReference type="GO" id="GO:0005886">
    <property type="term" value="C:plasma membrane"/>
    <property type="evidence" value="ECO:0007669"/>
    <property type="project" value="UniProtKB-SubCell"/>
</dbReference>
<dbReference type="InterPro" id="IPR050586">
    <property type="entry name" value="CPA3_Na-H_Antiporter_D"/>
</dbReference>
<name>A0A853EYM2_9MICO</name>
<feature type="transmembrane region" description="Helical" evidence="9">
    <location>
        <begin position="302"/>
        <end position="324"/>
    </location>
</feature>
<dbReference type="GO" id="GO:0042773">
    <property type="term" value="P:ATP synthesis coupled electron transport"/>
    <property type="evidence" value="ECO:0007669"/>
    <property type="project" value="InterPro"/>
</dbReference>
<feature type="transmembrane region" description="Helical" evidence="9">
    <location>
        <begin position="209"/>
        <end position="234"/>
    </location>
</feature>
<evidence type="ECO:0000256" key="1">
    <source>
        <dbReference type="ARBA" id="ARBA00004651"/>
    </source>
</evidence>
<feature type="transmembrane region" description="Helical" evidence="9">
    <location>
        <begin position="371"/>
        <end position="389"/>
    </location>
</feature>
<accession>A0A853EYM2</accession>
<evidence type="ECO:0000313" key="12">
    <source>
        <dbReference type="Proteomes" id="UP000561011"/>
    </source>
</evidence>
<evidence type="ECO:0000256" key="7">
    <source>
        <dbReference type="RuleBase" id="RU000320"/>
    </source>
</evidence>
<keyword evidence="12" id="KW-1185">Reference proteome</keyword>
<protein>
    <submittedName>
        <fullName evidence="11">Na+/H+ antiporter subunit D</fullName>
    </submittedName>
</protein>
<evidence type="ECO:0000259" key="10">
    <source>
        <dbReference type="Pfam" id="PF00361"/>
    </source>
</evidence>
<feature type="region of interest" description="Disordered" evidence="8">
    <location>
        <begin position="494"/>
        <end position="540"/>
    </location>
</feature>
<feature type="transmembrane region" description="Helical" evidence="9">
    <location>
        <begin position="136"/>
        <end position="155"/>
    </location>
</feature>
<comment type="subcellular location">
    <subcellularLocation>
        <location evidence="1">Cell membrane</location>
        <topology evidence="1">Multi-pass membrane protein</topology>
    </subcellularLocation>
    <subcellularLocation>
        <location evidence="7">Membrane</location>
        <topology evidence="7">Multi-pass membrane protein</topology>
    </subcellularLocation>
</comment>
<dbReference type="InterPro" id="IPR001750">
    <property type="entry name" value="ND/Mrp_TM"/>
</dbReference>
<evidence type="ECO:0000256" key="5">
    <source>
        <dbReference type="ARBA" id="ARBA00022989"/>
    </source>
</evidence>